<dbReference type="EMBL" id="AAKN02030408">
    <property type="status" value="NOT_ANNOTATED_CDS"/>
    <property type="molecule type" value="Genomic_DNA"/>
</dbReference>
<dbReference type="Gene3D" id="2.60.300.12">
    <property type="entry name" value="HesB-like domain"/>
    <property type="match status" value="1"/>
</dbReference>
<dbReference type="PANTHER" id="PTHR10072">
    <property type="entry name" value="IRON-SULFUR CLUSTER ASSEMBLY PROTEIN"/>
    <property type="match status" value="1"/>
</dbReference>
<dbReference type="Bgee" id="ENSCPOG00000036538">
    <property type="expression patterns" value="Expressed in zone of skin"/>
</dbReference>
<dbReference type="InterPro" id="IPR050322">
    <property type="entry name" value="Fe-S_cluster_asmbl/transfer"/>
</dbReference>
<dbReference type="OMA" id="XVRVFIE"/>
<reference evidence="1" key="3">
    <citation type="submission" date="2025-09" db="UniProtKB">
        <authorList>
            <consortium name="Ensembl"/>
        </authorList>
    </citation>
    <scope>IDENTIFICATION</scope>
    <source>
        <strain evidence="1">2N</strain>
    </source>
</reference>
<dbReference type="InParanoid" id="A0A286XI91"/>
<dbReference type="GO" id="GO:0051537">
    <property type="term" value="F:2 iron, 2 sulfur cluster binding"/>
    <property type="evidence" value="ECO:0007669"/>
    <property type="project" value="TreeGrafter"/>
</dbReference>
<reference evidence="2" key="1">
    <citation type="journal article" date="2011" name="Nature">
        <title>A high-resolution map of human evolutionary constraint using 29 mammals.</title>
        <authorList>
            <person name="Lindblad-Toh K."/>
            <person name="Garber M."/>
            <person name="Zuk O."/>
            <person name="Lin M.F."/>
            <person name="Parker B.J."/>
            <person name="Washietl S."/>
            <person name="Kheradpour P."/>
            <person name="Ernst J."/>
            <person name="Jordan G."/>
            <person name="Mauceli E."/>
            <person name="Ward L.D."/>
            <person name="Lowe C.B."/>
            <person name="Holloway A.K."/>
            <person name="Clamp M."/>
            <person name="Gnerre S."/>
            <person name="Alfoldi J."/>
            <person name="Beal K."/>
            <person name="Chang J."/>
            <person name="Clawson H."/>
            <person name="Cuff J."/>
            <person name="Di Palma F."/>
            <person name="Fitzgerald S."/>
            <person name="Flicek P."/>
            <person name="Guttman M."/>
            <person name="Hubisz M.J."/>
            <person name="Jaffe D.B."/>
            <person name="Jungreis I."/>
            <person name="Kent W.J."/>
            <person name="Kostka D."/>
            <person name="Lara M."/>
            <person name="Martins A.L."/>
            <person name="Massingham T."/>
            <person name="Moltke I."/>
            <person name="Raney B.J."/>
            <person name="Rasmussen M.D."/>
            <person name="Robinson J."/>
            <person name="Stark A."/>
            <person name="Vilella A.J."/>
            <person name="Wen J."/>
            <person name="Xie X."/>
            <person name="Zody M.C."/>
            <person name="Baldwin J."/>
            <person name="Bloom T."/>
            <person name="Chin C.W."/>
            <person name="Heiman D."/>
            <person name="Nicol R."/>
            <person name="Nusbaum C."/>
            <person name="Young S."/>
            <person name="Wilkinson J."/>
            <person name="Worley K.C."/>
            <person name="Kovar C.L."/>
            <person name="Muzny D.M."/>
            <person name="Gibbs R.A."/>
            <person name="Cree A."/>
            <person name="Dihn H.H."/>
            <person name="Fowler G."/>
            <person name="Jhangiani S."/>
            <person name="Joshi V."/>
            <person name="Lee S."/>
            <person name="Lewis L.R."/>
            <person name="Nazareth L.V."/>
            <person name="Okwuonu G."/>
            <person name="Santibanez J."/>
            <person name="Warren W.C."/>
            <person name="Mardis E.R."/>
            <person name="Weinstock G.M."/>
            <person name="Wilson R.K."/>
            <person name="Delehaunty K."/>
            <person name="Dooling D."/>
            <person name="Fronik C."/>
            <person name="Fulton L."/>
            <person name="Fulton B."/>
            <person name="Graves T."/>
            <person name="Minx P."/>
            <person name="Sodergren E."/>
            <person name="Birney E."/>
            <person name="Margulies E.H."/>
            <person name="Herrero J."/>
            <person name="Green E.D."/>
            <person name="Haussler D."/>
            <person name="Siepel A."/>
            <person name="Goldman N."/>
            <person name="Pollard K.S."/>
            <person name="Pedersen J.S."/>
            <person name="Lander E.S."/>
            <person name="Kellis M."/>
        </authorList>
    </citation>
    <scope>NUCLEOTIDE SEQUENCE [LARGE SCALE GENOMIC DNA]</scope>
    <source>
        <strain evidence="2">2N</strain>
    </source>
</reference>
<sequence>ATVQAVSKRKLQPTCATLMRTPSAVNKMKHLPKDKPGHVGLKAVGCNSLSYPLEYTKTKGDSVKKLFKKAQPTLLGGEVHYVKDKLSNEFAFNNPNIKGTCGCGESF</sequence>
<dbReference type="Proteomes" id="UP000005447">
    <property type="component" value="Unassembled WGS sequence"/>
</dbReference>
<dbReference type="GO" id="GO:0005739">
    <property type="term" value="C:mitochondrion"/>
    <property type="evidence" value="ECO:0007669"/>
    <property type="project" value="TreeGrafter"/>
</dbReference>
<dbReference type="GO" id="GO:0016226">
    <property type="term" value="P:iron-sulfur cluster assembly"/>
    <property type="evidence" value="ECO:0007669"/>
    <property type="project" value="TreeGrafter"/>
</dbReference>
<organism evidence="1 2">
    <name type="scientific">Cavia porcellus</name>
    <name type="common">Guinea pig</name>
    <dbReference type="NCBI Taxonomy" id="10141"/>
    <lineage>
        <taxon>Eukaryota</taxon>
        <taxon>Metazoa</taxon>
        <taxon>Chordata</taxon>
        <taxon>Craniata</taxon>
        <taxon>Vertebrata</taxon>
        <taxon>Euteleostomi</taxon>
        <taxon>Mammalia</taxon>
        <taxon>Eutheria</taxon>
        <taxon>Euarchontoglires</taxon>
        <taxon>Glires</taxon>
        <taxon>Rodentia</taxon>
        <taxon>Hystricomorpha</taxon>
        <taxon>Caviidae</taxon>
        <taxon>Cavia</taxon>
    </lineage>
</organism>
<evidence type="ECO:0000313" key="1">
    <source>
        <dbReference type="Ensembl" id="ENSCPOP00000025134.1"/>
    </source>
</evidence>
<dbReference type="InterPro" id="IPR035903">
    <property type="entry name" value="HesB-like_dom_sf"/>
</dbReference>
<dbReference type="Ensembl" id="ENSCPOT00000032050.1">
    <property type="protein sequence ID" value="ENSCPOP00000025134.1"/>
    <property type="gene ID" value="ENSCPOG00000036538.1"/>
</dbReference>
<name>A0A286XI91_CAVPO</name>
<reference evidence="1" key="2">
    <citation type="submission" date="2025-08" db="UniProtKB">
        <authorList>
            <consortium name="Ensembl"/>
        </authorList>
    </citation>
    <scope>IDENTIFICATION</scope>
    <source>
        <strain evidence="1">2N</strain>
    </source>
</reference>
<dbReference type="STRING" id="10141.ENSCPOP00000025134"/>
<accession>A0A286XI91</accession>
<evidence type="ECO:0008006" key="3">
    <source>
        <dbReference type="Google" id="ProtNLM"/>
    </source>
</evidence>
<dbReference type="AlphaFoldDB" id="A0A286XI91"/>
<dbReference type="PANTHER" id="PTHR10072:SF41">
    <property type="entry name" value="IRON-SULFUR CLUSTER ASSEMBLY 1 HOMOLOG, MITOCHONDRIAL"/>
    <property type="match status" value="1"/>
</dbReference>
<protein>
    <recommendedName>
        <fullName evidence="3">FeS cluster biogenesis domain-containing protein</fullName>
    </recommendedName>
</protein>
<dbReference type="GeneTree" id="ENSGT00490000043385"/>
<keyword evidence="2" id="KW-1185">Reference proteome</keyword>
<dbReference type="VEuPathDB" id="HostDB:ENSCPOG00000036538"/>
<proteinExistence type="predicted"/>
<dbReference type="PROSITE" id="PS01152">
    <property type="entry name" value="HESB"/>
    <property type="match status" value="1"/>
</dbReference>
<dbReference type="InterPro" id="IPR017870">
    <property type="entry name" value="FeS_cluster_insertion_CS"/>
</dbReference>
<evidence type="ECO:0000313" key="2">
    <source>
        <dbReference type="Proteomes" id="UP000005447"/>
    </source>
</evidence>
<dbReference type="SUPFAM" id="SSF89360">
    <property type="entry name" value="HesB-like domain"/>
    <property type="match status" value="1"/>
</dbReference>